<feature type="domain" description="Response regulatory" evidence="6">
    <location>
        <begin position="407"/>
        <end position="524"/>
    </location>
</feature>
<dbReference type="SMART" id="SM00388">
    <property type="entry name" value="HisKA"/>
    <property type="match status" value="1"/>
</dbReference>
<dbReference type="Pfam" id="PF01590">
    <property type="entry name" value="GAF"/>
    <property type="match status" value="1"/>
</dbReference>
<name>A0ABW7HE55_9BURK</name>
<dbReference type="PROSITE" id="PS50110">
    <property type="entry name" value="RESPONSE_REGULATORY"/>
    <property type="match status" value="1"/>
</dbReference>
<evidence type="ECO:0000256" key="2">
    <source>
        <dbReference type="ARBA" id="ARBA00012438"/>
    </source>
</evidence>
<dbReference type="Proteomes" id="UP001606134">
    <property type="component" value="Unassembled WGS sequence"/>
</dbReference>
<dbReference type="PANTHER" id="PTHR43102">
    <property type="entry name" value="SLR1143 PROTEIN"/>
    <property type="match status" value="1"/>
</dbReference>
<dbReference type="InterPro" id="IPR029016">
    <property type="entry name" value="GAF-like_dom_sf"/>
</dbReference>
<gene>
    <name evidence="7" type="ORF">ACG04R_16110</name>
</gene>
<dbReference type="RefSeq" id="WP_394412618.1">
    <property type="nucleotide sequence ID" value="NZ_JBIGIC010000007.1"/>
</dbReference>
<organism evidence="7 8">
    <name type="scientific">Pelomonas candidula</name>
    <dbReference type="NCBI Taxonomy" id="3299025"/>
    <lineage>
        <taxon>Bacteria</taxon>
        <taxon>Pseudomonadati</taxon>
        <taxon>Pseudomonadota</taxon>
        <taxon>Betaproteobacteria</taxon>
        <taxon>Burkholderiales</taxon>
        <taxon>Sphaerotilaceae</taxon>
        <taxon>Roseateles</taxon>
    </lineage>
</organism>
<dbReference type="InterPro" id="IPR001789">
    <property type="entry name" value="Sig_transdc_resp-reg_receiver"/>
</dbReference>
<keyword evidence="4" id="KW-0418">Kinase</keyword>
<keyword evidence="3" id="KW-0808">Transferase</keyword>
<proteinExistence type="predicted"/>
<dbReference type="InterPro" id="IPR011006">
    <property type="entry name" value="CheY-like_superfamily"/>
</dbReference>
<evidence type="ECO:0000259" key="6">
    <source>
        <dbReference type="PROSITE" id="PS50110"/>
    </source>
</evidence>
<feature type="modified residue" description="4-aspartylphosphate" evidence="5">
    <location>
        <position position="457"/>
    </location>
</feature>
<evidence type="ECO:0000256" key="5">
    <source>
        <dbReference type="PROSITE-ProRule" id="PRU00169"/>
    </source>
</evidence>
<dbReference type="Gene3D" id="3.40.50.2300">
    <property type="match status" value="1"/>
</dbReference>
<dbReference type="InterPro" id="IPR035965">
    <property type="entry name" value="PAS-like_dom_sf"/>
</dbReference>
<sequence>MIAAELPAPETREAERLQCLAELGLAGPGADAEPDAVLDGLVRCAAHLLGFPVALVSLVGERRVWFKARYGIDLTGDDRDTSFCAHAIRGETLFEVPDAHADPRFAASACVTGGPRLRAYAGLPIRLDGLTLGALCVADTVPRRLDAVQATLLADIANAVAAWFSHRREHADLLASRADLQDRAELLMSLSRETPGMLFQYRKPPGQRGRLSFVSGQAEAVFGALAPLQPPGLRSYLERCHRDDLRGLLRCMADAAHTHQPWQHLFRVCLPDRLQPGWRSVHASPSRLADGTVLWHGFIADVDEHVEVARLRRDKEAAERASAEKSAFLSRASHELRTPLNAVLGFSQLLLLADDEPLTARQRERIEWVLSSAQRLHQLVDGLLDLDRAEAIREPEAANGPAADAFTLLYIEDEPLNTLLVQEALRERRDWQVLHAADGRSGLALARTRRPEVVLADINLPGISGLEVVSQLRADPALADTLCIALSADATPTQIERAMQAGFDDYWTKPLDVLELAGRLADALARHGGR</sequence>
<dbReference type="InterPro" id="IPR003018">
    <property type="entry name" value="GAF"/>
</dbReference>
<accession>A0ABW7HE55</accession>
<dbReference type="CDD" id="cd00082">
    <property type="entry name" value="HisKA"/>
    <property type="match status" value="1"/>
</dbReference>
<evidence type="ECO:0000256" key="1">
    <source>
        <dbReference type="ARBA" id="ARBA00000085"/>
    </source>
</evidence>
<dbReference type="PANTHER" id="PTHR43102:SF2">
    <property type="entry name" value="GAF DOMAIN-CONTAINING PROTEIN"/>
    <property type="match status" value="1"/>
</dbReference>
<dbReference type="InterPro" id="IPR036097">
    <property type="entry name" value="HisK_dim/P_sf"/>
</dbReference>
<comment type="catalytic activity">
    <reaction evidence="1">
        <text>ATP + protein L-histidine = ADP + protein N-phospho-L-histidine.</text>
        <dbReference type="EC" id="2.7.13.3"/>
    </reaction>
</comment>
<protein>
    <recommendedName>
        <fullName evidence="2">histidine kinase</fullName>
        <ecNumber evidence="2">2.7.13.3</ecNumber>
    </recommendedName>
</protein>
<keyword evidence="5" id="KW-0597">Phosphoprotein</keyword>
<dbReference type="Pfam" id="PF00512">
    <property type="entry name" value="HisKA"/>
    <property type="match status" value="1"/>
</dbReference>
<dbReference type="SUPFAM" id="SSF52172">
    <property type="entry name" value="CheY-like"/>
    <property type="match status" value="1"/>
</dbReference>
<dbReference type="InterPro" id="IPR003661">
    <property type="entry name" value="HisK_dim/P_dom"/>
</dbReference>
<evidence type="ECO:0000313" key="7">
    <source>
        <dbReference type="EMBL" id="MFG6488211.1"/>
    </source>
</evidence>
<dbReference type="Pfam" id="PF00072">
    <property type="entry name" value="Response_reg"/>
    <property type="match status" value="1"/>
</dbReference>
<dbReference type="EMBL" id="JBIGIC010000007">
    <property type="protein sequence ID" value="MFG6488211.1"/>
    <property type="molecule type" value="Genomic_DNA"/>
</dbReference>
<dbReference type="SUPFAM" id="SSF47384">
    <property type="entry name" value="Homodimeric domain of signal transducing histidine kinase"/>
    <property type="match status" value="1"/>
</dbReference>
<keyword evidence="8" id="KW-1185">Reference proteome</keyword>
<dbReference type="SMART" id="SM00065">
    <property type="entry name" value="GAF"/>
    <property type="match status" value="1"/>
</dbReference>
<reference evidence="7 8" key="1">
    <citation type="submission" date="2024-08" db="EMBL/GenBank/DDBJ databases">
        <authorList>
            <person name="Lu H."/>
        </authorList>
    </citation>
    <scope>NUCLEOTIDE SEQUENCE [LARGE SCALE GENOMIC DNA]</scope>
    <source>
        <strain evidence="7 8">BYS78W</strain>
    </source>
</reference>
<dbReference type="EC" id="2.7.13.3" evidence="2"/>
<dbReference type="Gene3D" id="3.30.450.20">
    <property type="entry name" value="PAS domain"/>
    <property type="match status" value="1"/>
</dbReference>
<evidence type="ECO:0000313" key="8">
    <source>
        <dbReference type="Proteomes" id="UP001606134"/>
    </source>
</evidence>
<evidence type="ECO:0000256" key="4">
    <source>
        <dbReference type="ARBA" id="ARBA00022777"/>
    </source>
</evidence>
<evidence type="ECO:0000256" key="3">
    <source>
        <dbReference type="ARBA" id="ARBA00022679"/>
    </source>
</evidence>
<comment type="caution">
    <text evidence="7">The sequence shown here is derived from an EMBL/GenBank/DDBJ whole genome shotgun (WGS) entry which is preliminary data.</text>
</comment>
<dbReference type="SUPFAM" id="SSF55781">
    <property type="entry name" value="GAF domain-like"/>
    <property type="match status" value="1"/>
</dbReference>
<dbReference type="Gene3D" id="3.30.450.40">
    <property type="match status" value="1"/>
</dbReference>
<dbReference type="SMART" id="SM00448">
    <property type="entry name" value="REC"/>
    <property type="match status" value="1"/>
</dbReference>
<dbReference type="SUPFAM" id="SSF55785">
    <property type="entry name" value="PYP-like sensor domain (PAS domain)"/>
    <property type="match status" value="1"/>
</dbReference>
<dbReference type="Gene3D" id="1.10.287.130">
    <property type="match status" value="1"/>
</dbReference>